<dbReference type="RefSeq" id="WP_154542596.1">
    <property type="nucleotide sequence ID" value="NZ_VULO01000001.1"/>
</dbReference>
<dbReference type="Proteomes" id="UP000470875">
    <property type="component" value="Unassembled WGS sequence"/>
</dbReference>
<proteinExistence type="predicted"/>
<evidence type="ECO:0000313" key="1">
    <source>
        <dbReference type="EMBL" id="MSS83282.1"/>
    </source>
</evidence>
<dbReference type="AlphaFoldDB" id="A0A6N7W4A4"/>
<name>A0A6N7W4A4_9ACTO</name>
<keyword evidence="2" id="KW-1185">Reference proteome</keyword>
<organism evidence="1 2">
    <name type="scientific">Scrofimicrobium canadense</name>
    <dbReference type="NCBI Taxonomy" id="2652290"/>
    <lineage>
        <taxon>Bacteria</taxon>
        <taxon>Bacillati</taxon>
        <taxon>Actinomycetota</taxon>
        <taxon>Actinomycetes</taxon>
        <taxon>Actinomycetales</taxon>
        <taxon>Actinomycetaceae</taxon>
        <taxon>Scrofimicrobium</taxon>
    </lineage>
</organism>
<dbReference type="EMBL" id="VULO01000001">
    <property type="protein sequence ID" value="MSS83282.1"/>
    <property type="molecule type" value="Genomic_DNA"/>
</dbReference>
<evidence type="ECO:0000313" key="2">
    <source>
        <dbReference type="Proteomes" id="UP000470875"/>
    </source>
</evidence>
<sequence>MVGVIRFELATSSFRGDSLSIFTELRPTVLGVGISTNMPIALFTQLRSALGIWPCHHGPAGSVSTVQTDSLGVLIQD</sequence>
<reference evidence="1 2" key="1">
    <citation type="submission" date="2019-08" db="EMBL/GenBank/DDBJ databases">
        <title>In-depth cultivation of the pig gut microbiome towards novel bacterial diversity and tailored functional studies.</title>
        <authorList>
            <person name="Wylensek D."/>
            <person name="Hitch T.C.A."/>
            <person name="Clavel T."/>
        </authorList>
    </citation>
    <scope>NUCLEOTIDE SEQUENCE [LARGE SCALE GENOMIC DNA]</scope>
    <source>
        <strain evidence="1 2">WB03_NA08</strain>
    </source>
</reference>
<protein>
    <submittedName>
        <fullName evidence="1">Uncharacterized protein</fullName>
    </submittedName>
</protein>
<accession>A0A6N7W4A4</accession>
<comment type="caution">
    <text evidence="1">The sequence shown here is derived from an EMBL/GenBank/DDBJ whole genome shotgun (WGS) entry which is preliminary data.</text>
</comment>
<gene>
    <name evidence="1" type="ORF">FYJ24_00570</name>
</gene>